<dbReference type="OrthoDB" id="1121857at2"/>
<dbReference type="EMBL" id="JRPQ01000101">
    <property type="protein sequence ID" value="KGI21926.1"/>
    <property type="molecule type" value="Genomic_DNA"/>
</dbReference>
<dbReference type="RefSeq" id="WP_008121759.1">
    <property type="nucleotide sequence ID" value="NZ_JRPQ01000101.1"/>
</dbReference>
<reference evidence="1 2" key="1">
    <citation type="submission" date="2014-07" db="EMBL/GenBank/DDBJ databases">
        <authorList>
            <person name="McCorrison J."/>
            <person name="Sanka R."/>
            <person name="Torralba M."/>
            <person name="Gillis M."/>
            <person name="Haft D.H."/>
            <person name="Methe B."/>
            <person name="Sutton G."/>
            <person name="Nelson K.E."/>
        </authorList>
    </citation>
    <scope>NUCLEOTIDE SEQUENCE [LARGE SCALE GENOMIC DNA]</scope>
    <source>
        <strain evidence="1 2">S9-PR14</strain>
    </source>
</reference>
<organism evidence="1 2">
    <name type="scientific">Hoylesella timonensis S9-PR14</name>
    <dbReference type="NCBI Taxonomy" id="1401062"/>
    <lineage>
        <taxon>Bacteria</taxon>
        <taxon>Pseudomonadati</taxon>
        <taxon>Bacteroidota</taxon>
        <taxon>Bacteroidia</taxon>
        <taxon>Bacteroidales</taxon>
        <taxon>Prevotellaceae</taxon>
        <taxon>Hoylesella</taxon>
    </lineage>
</organism>
<dbReference type="AlphaFoldDB" id="A0A098YRA8"/>
<protein>
    <submittedName>
        <fullName evidence="1">Uncharacterized protein</fullName>
    </submittedName>
</protein>
<sequence length="90" mass="10312">MANKRDLKRTINYTCSDLFAECIAASLYSGKPAKDDVDALLKSILMVHNQFIRRVSHPEPGMEQKKYYQNLAKEFDKSVAEIVDQIANIY</sequence>
<name>A0A098YRA8_9BACT</name>
<evidence type="ECO:0000313" key="2">
    <source>
        <dbReference type="Proteomes" id="UP000029723"/>
    </source>
</evidence>
<dbReference type="Proteomes" id="UP000029723">
    <property type="component" value="Unassembled WGS sequence"/>
</dbReference>
<accession>A0A098YRA8</accession>
<gene>
    <name evidence="1" type="ORF">HMPREF9304_07280</name>
</gene>
<evidence type="ECO:0000313" key="1">
    <source>
        <dbReference type="EMBL" id="KGI21926.1"/>
    </source>
</evidence>
<dbReference type="GeneID" id="93329722"/>
<comment type="caution">
    <text evidence="1">The sequence shown here is derived from an EMBL/GenBank/DDBJ whole genome shotgun (WGS) entry which is preliminary data.</text>
</comment>
<proteinExistence type="predicted"/>